<dbReference type="Proteomes" id="UP001595955">
    <property type="component" value="Unassembled WGS sequence"/>
</dbReference>
<reference evidence="3" key="1">
    <citation type="journal article" date="2019" name="Int. J. Syst. Evol. Microbiol.">
        <title>The Global Catalogue of Microorganisms (GCM) 10K type strain sequencing project: providing services to taxonomists for standard genome sequencing and annotation.</title>
        <authorList>
            <consortium name="The Broad Institute Genomics Platform"/>
            <consortium name="The Broad Institute Genome Sequencing Center for Infectious Disease"/>
            <person name="Wu L."/>
            <person name="Ma J."/>
        </authorList>
    </citation>
    <scope>NUCLEOTIDE SEQUENCE [LARGE SCALE GENOMIC DNA]</scope>
    <source>
        <strain evidence="3">JCM 3369</strain>
    </source>
</reference>
<accession>A0ABV9DER9</accession>
<name>A0ABV9DER9_9MICO</name>
<evidence type="ECO:0008006" key="4">
    <source>
        <dbReference type="Google" id="ProtNLM"/>
    </source>
</evidence>
<proteinExistence type="predicted"/>
<evidence type="ECO:0000313" key="2">
    <source>
        <dbReference type="EMBL" id="MFC4556553.1"/>
    </source>
</evidence>
<organism evidence="2 3">
    <name type="scientific">Georgenia faecalis</name>
    <dbReference type="NCBI Taxonomy" id="2483799"/>
    <lineage>
        <taxon>Bacteria</taxon>
        <taxon>Bacillati</taxon>
        <taxon>Actinomycetota</taxon>
        <taxon>Actinomycetes</taxon>
        <taxon>Micrococcales</taxon>
        <taxon>Bogoriellaceae</taxon>
        <taxon>Georgenia</taxon>
    </lineage>
</organism>
<feature type="region of interest" description="Disordered" evidence="1">
    <location>
        <begin position="60"/>
        <end position="124"/>
    </location>
</feature>
<dbReference type="RefSeq" id="WP_127571216.1">
    <property type="nucleotide sequence ID" value="NZ_CP033325.1"/>
</dbReference>
<evidence type="ECO:0000313" key="3">
    <source>
        <dbReference type="Proteomes" id="UP001595955"/>
    </source>
</evidence>
<dbReference type="EMBL" id="JBHSGF010000014">
    <property type="protein sequence ID" value="MFC4556553.1"/>
    <property type="molecule type" value="Genomic_DNA"/>
</dbReference>
<comment type="caution">
    <text evidence="2">The sequence shown here is derived from an EMBL/GenBank/DDBJ whole genome shotgun (WGS) entry which is preliminary data.</text>
</comment>
<feature type="compositionally biased region" description="Low complexity" evidence="1">
    <location>
        <begin position="64"/>
        <end position="80"/>
    </location>
</feature>
<keyword evidence="3" id="KW-1185">Reference proteome</keyword>
<sequence length="124" mass="12953">MGGMTLREAARRVGAHTLDVYRAIASGALHAEANADRTQWVIAAECLSAWQAGIACAHRPAASTTTTTTTTITTTTTTTTEPAHADLEGAHGPARPAEDDGYAPRVGRRRHDRVSGSMASVTSP</sequence>
<evidence type="ECO:0000256" key="1">
    <source>
        <dbReference type="SAM" id="MobiDB-lite"/>
    </source>
</evidence>
<gene>
    <name evidence="2" type="ORF">ACFO3F_15000</name>
</gene>
<protein>
    <recommendedName>
        <fullName evidence="4">Helix-turn-helix domain-containing protein</fullName>
    </recommendedName>
</protein>